<dbReference type="PROSITE" id="PS50043">
    <property type="entry name" value="HTH_LUXR_2"/>
    <property type="match status" value="1"/>
</dbReference>
<dbReference type="Gene3D" id="1.10.10.10">
    <property type="entry name" value="Winged helix-like DNA-binding domain superfamily/Winged helix DNA-binding domain"/>
    <property type="match status" value="1"/>
</dbReference>
<dbReference type="PANTHER" id="PTHR43214">
    <property type="entry name" value="TWO-COMPONENT RESPONSE REGULATOR"/>
    <property type="match status" value="1"/>
</dbReference>
<evidence type="ECO:0000256" key="1">
    <source>
        <dbReference type="ARBA" id="ARBA00023015"/>
    </source>
</evidence>
<dbReference type="PRINTS" id="PR00038">
    <property type="entry name" value="HTHLUXR"/>
</dbReference>
<comment type="caution">
    <text evidence="5">The sequence shown here is derived from an EMBL/GenBank/DDBJ whole genome shotgun (WGS) entry which is preliminary data.</text>
</comment>
<reference evidence="5 6" key="1">
    <citation type="submission" date="2017-09" db="EMBL/GenBank/DDBJ databases">
        <title>Genomics of the genus Arcobacter.</title>
        <authorList>
            <person name="Perez-Cataluna A."/>
            <person name="Figueras M.J."/>
            <person name="Salas-Masso N."/>
        </authorList>
    </citation>
    <scope>NUCLEOTIDE SEQUENCE [LARGE SCALE GENOMIC DNA]</scope>
    <source>
        <strain evidence="5 6">F156-34</strain>
    </source>
</reference>
<dbReference type="PANTHER" id="PTHR43214:SF41">
    <property type="entry name" value="NITRATE_NITRITE RESPONSE REGULATOR PROTEIN NARP"/>
    <property type="match status" value="1"/>
</dbReference>
<evidence type="ECO:0000256" key="2">
    <source>
        <dbReference type="ARBA" id="ARBA00023125"/>
    </source>
</evidence>
<dbReference type="GO" id="GO:0006355">
    <property type="term" value="P:regulation of DNA-templated transcription"/>
    <property type="evidence" value="ECO:0007669"/>
    <property type="project" value="InterPro"/>
</dbReference>
<keyword evidence="6" id="KW-1185">Reference proteome</keyword>
<feature type="domain" description="HTH luxR-type" evidence="4">
    <location>
        <begin position="137"/>
        <end position="200"/>
    </location>
</feature>
<gene>
    <name evidence="5" type="ORF">CP965_11445</name>
</gene>
<name>A0A4Q1AVA3_9BACT</name>
<dbReference type="SUPFAM" id="SSF46894">
    <property type="entry name" value="C-terminal effector domain of the bipartite response regulators"/>
    <property type="match status" value="1"/>
</dbReference>
<dbReference type="Proteomes" id="UP000289718">
    <property type="component" value="Unassembled WGS sequence"/>
</dbReference>
<evidence type="ECO:0000256" key="3">
    <source>
        <dbReference type="ARBA" id="ARBA00023163"/>
    </source>
</evidence>
<dbReference type="InterPro" id="IPR036388">
    <property type="entry name" value="WH-like_DNA-bd_sf"/>
</dbReference>
<sequence length="200" mass="23038">MMKIVVYSSDIALIVRWEKLLKDYELSILTEEKELFLVKDSLLIINSELNSKNLNYIIESMIKNKNKILILDRTPEYKQAQSWLSKGVNGYGNSLMSSSFLISAVEAISNDYIWLPPHITTEFLKNMTINKNKKNLEEELFSGLTNAEKKVATLLKNGYTNINISEELNISINTVKTHIKHIYEKLKVKDRLSFASLFTN</sequence>
<keyword evidence="2" id="KW-0238">DNA-binding</keyword>
<dbReference type="InterPro" id="IPR016032">
    <property type="entry name" value="Sig_transdc_resp-reg_C-effctor"/>
</dbReference>
<dbReference type="AlphaFoldDB" id="A0A4Q1AVA3"/>
<dbReference type="OrthoDB" id="5343354at2"/>
<keyword evidence="1" id="KW-0805">Transcription regulation</keyword>
<evidence type="ECO:0000313" key="6">
    <source>
        <dbReference type="Proteomes" id="UP000289718"/>
    </source>
</evidence>
<organism evidence="5 6">
    <name type="scientific">Halarcobacter mediterraneus</name>
    <dbReference type="NCBI Taxonomy" id="2023153"/>
    <lineage>
        <taxon>Bacteria</taxon>
        <taxon>Pseudomonadati</taxon>
        <taxon>Campylobacterota</taxon>
        <taxon>Epsilonproteobacteria</taxon>
        <taxon>Campylobacterales</taxon>
        <taxon>Arcobacteraceae</taxon>
        <taxon>Halarcobacter</taxon>
    </lineage>
</organism>
<protein>
    <submittedName>
        <fullName evidence="5">Helix-turn-helix transcriptional regulator</fullName>
    </submittedName>
</protein>
<dbReference type="Pfam" id="PF00196">
    <property type="entry name" value="GerE"/>
    <property type="match status" value="1"/>
</dbReference>
<dbReference type="InterPro" id="IPR000792">
    <property type="entry name" value="Tscrpt_reg_LuxR_C"/>
</dbReference>
<dbReference type="GO" id="GO:0003677">
    <property type="term" value="F:DNA binding"/>
    <property type="evidence" value="ECO:0007669"/>
    <property type="project" value="UniProtKB-KW"/>
</dbReference>
<dbReference type="PROSITE" id="PS00622">
    <property type="entry name" value="HTH_LUXR_1"/>
    <property type="match status" value="1"/>
</dbReference>
<evidence type="ECO:0000313" key="5">
    <source>
        <dbReference type="EMBL" id="RXK11789.1"/>
    </source>
</evidence>
<proteinExistence type="predicted"/>
<dbReference type="Gene3D" id="3.40.50.2300">
    <property type="match status" value="1"/>
</dbReference>
<keyword evidence="3" id="KW-0804">Transcription</keyword>
<dbReference type="CDD" id="cd06170">
    <property type="entry name" value="LuxR_C_like"/>
    <property type="match status" value="1"/>
</dbReference>
<dbReference type="SMART" id="SM00421">
    <property type="entry name" value="HTH_LUXR"/>
    <property type="match status" value="1"/>
</dbReference>
<dbReference type="EMBL" id="NXIE01000005">
    <property type="protein sequence ID" value="RXK11789.1"/>
    <property type="molecule type" value="Genomic_DNA"/>
</dbReference>
<accession>A0A4Q1AVA3</accession>
<evidence type="ECO:0000259" key="4">
    <source>
        <dbReference type="PROSITE" id="PS50043"/>
    </source>
</evidence>
<dbReference type="InterPro" id="IPR039420">
    <property type="entry name" value="WalR-like"/>
</dbReference>